<evidence type="ECO:0000259" key="7">
    <source>
        <dbReference type="PROSITE" id="PS50001"/>
    </source>
</evidence>
<dbReference type="InterPro" id="IPR035049">
    <property type="entry name" value="EAT2_SH2"/>
</dbReference>
<dbReference type="RefSeq" id="XP_023377242.1">
    <property type="nucleotide sequence ID" value="XM_023521474.1"/>
</dbReference>
<dbReference type="SUPFAM" id="SSF55550">
    <property type="entry name" value="SH2 domain"/>
    <property type="match status" value="1"/>
</dbReference>
<feature type="domain" description="SH2" evidence="7">
    <location>
        <begin position="5"/>
        <end position="101"/>
    </location>
</feature>
<dbReference type="PANTHER" id="PTHR46051:SF1">
    <property type="entry name" value="INOSITOL POLYPHOSPHATE-RELATED PHOSPHATASE DOMAIN-CONTAINING PROTEIN"/>
    <property type="match status" value="1"/>
</dbReference>
<keyword evidence="2" id="KW-0391">Immunity</keyword>
<keyword evidence="1" id="KW-0399">Innate immunity</keyword>
<dbReference type="Pfam" id="PF00017">
    <property type="entry name" value="SH2"/>
    <property type="match status" value="1"/>
</dbReference>
<dbReference type="GO" id="GO:0045087">
    <property type="term" value="P:innate immune response"/>
    <property type="evidence" value="ECO:0007669"/>
    <property type="project" value="UniProtKB-KW"/>
</dbReference>
<dbReference type="AlphaFoldDB" id="A0A6P6BQC9"/>
<evidence type="ECO:0000256" key="4">
    <source>
        <dbReference type="ARBA" id="ARBA00023130"/>
    </source>
</evidence>
<name>A0A6P6BQC9_PTEVA</name>
<organism evidence="8 10">
    <name type="scientific">Pteropus vampyrus</name>
    <name type="common">Large flying fox</name>
    <dbReference type="NCBI Taxonomy" id="132908"/>
    <lineage>
        <taxon>Eukaryota</taxon>
        <taxon>Metazoa</taxon>
        <taxon>Chordata</taxon>
        <taxon>Craniata</taxon>
        <taxon>Vertebrata</taxon>
        <taxon>Euteleostomi</taxon>
        <taxon>Mammalia</taxon>
        <taxon>Eutheria</taxon>
        <taxon>Laurasiatheria</taxon>
        <taxon>Chiroptera</taxon>
        <taxon>Yinpterochiroptera</taxon>
        <taxon>Pteropodoidea</taxon>
        <taxon>Pteropodidae</taxon>
        <taxon>Pteropodinae</taxon>
        <taxon>Pteropus</taxon>
    </lineage>
</organism>
<evidence type="ECO:0000256" key="5">
    <source>
        <dbReference type="PROSITE-ProRule" id="PRU00191"/>
    </source>
</evidence>
<dbReference type="GO" id="GO:0050776">
    <property type="term" value="P:regulation of immune response"/>
    <property type="evidence" value="ECO:0007669"/>
    <property type="project" value="TreeGrafter"/>
</dbReference>
<evidence type="ECO:0000313" key="9">
    <source>
        <dbReference type="RefSeq" id="XP_023377241.1"/>
    </source>
</evidence>
<dbReference type="KEGG" id="pvp:105303428"/>
<keyword evidence="3 5" id="KW-0727">SH2 domain</keyword>
<accession>A0A6P6BQC9</accession>
<dbReference type="PROSITE" id="PS50001">
    <property type="entry name" value="SH2"/>
    <property type="match status" value="1"/>
</dbReference>
<feature type="region of interest" description="Disordered" evidence="6">
    <location>
        <begin position="216"/>
        <end position="241"/>
    </location>
</feature>
<protein>
    <submittedName>
        <fullName evidence="9 10">SH2 domain-containing protein 1B</fullName>
    </submittedName>
</protein>
<keyword evidence="4" id="KW-1064">Adaptive immunity</keyword>
<sequence>MDLPYYHGPLSKRACEKLLLQDGADGSFLLRDSESVPSALCLCVLLKDFIYTYRIFQEKNGYYSLQTMEGVQKQIFPNLKELISKFEKPNQGLVVALQKPITRSSPCLSEGRLRLELDDIYGNGGVRERPESGPQNGPPQRLQGGAGLPGAQGSRHAPRWVAGQPGQLRAPAFTQGSGDRWTQRQSSGEGAASAGPPCDVPCGTYEVSIHLALGTNSAGVQPRGDRAGSPRPWTAPGSYHTSPAWLFRHWDTQLHSRGRR</sequence>
<dbReference type="CTD" id="117157"/>
<dbReference type="PANTHER" id="PTHR46051">
    <property type="entry name" value="SH2 DOMAIN-CONTAINING PROTEIN"/>
    <property type="match status" value="1"/>
</dbReference>
<feature type="region of interest" description="Disordered" evidence="6">
    <location>
        <begin position="123"/>
        <end position="198"/>
    </location>
</feature>
<evidence type="ECO:0000256" key="2">
    <source>
        <dbReference type="ARBA" id="ARBA00022859"/>
    </source>
</evidence>
<evidence type="ECO:0000313" key="8">
    <source>
        <dbReference type="Proteomes" id="UP000515202"/>
    </source>
</evidence>
<dbReference type="SMART" id="SM00252">
    <property type="entry name" value="SH2"/>
    <property type="match status" value="1"/>
</dbReference>
<dbReference type="RefSeq" id="XP_023377241.1">
    <property type="nucleotide sequence ID" value="XM_023521473.1"/>
</dbReference>
<dbReference type="InterPro" id="IPR000980">
    <property type="entry name" value="SH2"/>
</dbReference>
<evidence type="ECO:0000256" key="6">
    <source>
        <dbReference type="SAM" id="MobiDB-lite"/>
    </source>
</evidence>
<reference evidence="9 10" key="1">
    <citation type="submission" date="2025-04" db="UniProtKB">
        <authorList>
            <consortium name="RefSeq"/>
        </authorList>
    </citation>
    <scope>IDENTIFICATION</scope>
    <source>
        <tissue evidence="9 10">Kidney</tissue>
    </source>
</reference>
<gene>
    <name evidence="9 10" type="primary">SH2D1B</name>
</gene>
<dbReference type="GO" id="GO:0002250">
    <property type="term" value="P:adaptive immune response"/>
    <property type="evidence" value="ECO:0007669"/>
    <property type="project" value="UniProtKB-KW"/>
</dbReference>
<evidence type="ECO:0000313" key="10">
    <source>
        <dbReference type="RefSeq" id="XP_023377242.1"/>
    </source>
</evidence>
<dbReference type="OrthoDB" id="10053436at2759"/>
<dbReference type="Gene3D" id="3.30.505.10">
    <property type="entry name" value="SH2 domain"/>
    <property type="match status" value="1"/>
</dbReference>
<evidence type="ECO:0000256" key="1">
    <source>
        <dbReference type="ARBA" id="ARBA00022588"/>
    </source>
</evidence>
<dbReference type="Proteomes" id="UP000515202">
    <property type="component" value="Unplaced"/>
</dbReference>
<proteinExistence type="predicted"/>
<dbReference type="GeneID" id="105303428"/>
<evidence type="ECO:0000256" key="3">
    <source>
        <dbReference type="ARBA" id="ARBA00022999"/>
    </source>
</evidence>
<dbReference type="InterPro" id="IPR036860">
    <property type="entry name" value="SH2_dom_sf"/>
</dbReference>
<keyword evidence="8" id="KW-1185">Reference proteome</keyword>
<dbReference type="GO" id="GO:0009966">
    <property type="term" value="P:regulation of signal transduction"/>
    <property type="evidence" value="ECO:0007669"/>
    <property type="project" value="TreeGrafter"/>
</dbReference>
<dbReference type="CDD" id="cd10342">
    <property type="entry name" value="SH2_SAP1"/>
    <property type="match status" value="1"/>
</dbReference>
<dbReference type="PRINTS" id="PR00401">
    <property type="entry name" value="SH2DOMAIN"/>
</dbReference>